<dbReference type="GO" id="GO:0046872">
    <property type="term" value="F:metal ion binding"/>
    <property type="evidence" value="ECO:0007669"/>
    <property type="project" value="UniProtKB-KW"/>
</dbReference>
<proteinExistence type="predicted"/>
<organism evidence="2 3">
    <name type="scientific">Exophiala oligosperma</name>
    <dbReference type="NCBI Taxonomy" id="215243"/>
    <lineage>
        <taxon>Eukaryota</taxon>
        <taxon>Fungi</taxon>
        <taxon>Dikarya</taxon>
        <taxon>Ascomycota</taxon>
        <taxon>Pezizomycotina</taxon>
        <taxon>Eurotiomycetes</taxon>
        <taxon>Chaetothyriomycetidae</taxon>
        <taxon>Chaetothyriales</taxon>
        <taxon>Herpotrichiellaceae</taxon>
        <taxon>Exophiala</taxon>
    </lineage>
</organism>
<keyword evidence="1" id="KW-0460">Magnesium</keyword>
<dbReference type="AlphaFoldDB" id="A0A0D2BK33"/>
<dbReference type="SUPFAM" id="SSF89562">
    <property type="entry name" value="RraA-like"/>
    <property type="match status" value="1"/>
</dbReference>
<dbReference type="STRING" id="215243.A0A0D2BK33"/>
<dbReference type="Pfam" id="PF03737">
    <property type="entry name" value="RraA-like"/>
    <property type="match status" value="1"/>
</dbReference>
<protein>
    <recommendedName>
        <fullName evidence="4">4-hydroxy-4-methyl-2-oxoglutarate aldolase</fullName>
    </recommendedName>
</protein>
<gene>
    <name evidence="2" type="ORF">PV06_09759</name>
</gene>
<reference evidence="2 3" key="1">
    <citation type="submission" date="2015-01" db="EMBL/GenBank/DDBJ databases">
        <title>The Genome Sequence of Exophiala oligosperma CBS72588.</title>
        <authorList>
            <consortium name="The Broad Institute Genomics Platform"/>
            <person name="Cuomo C."/>
            <person name="de Hoog S."/>
            <person name="Gorbushina A."/>
            <person name="Stielow B."/>
            <person name="Teixiera M."/>
            <person name="Abouelleil A."/>
            <person name="Chapman S.B."/>
            <person name="Priest M."/>
            <person name="Young S.K."/>
            <person name="Wortman J."/>
            <person name="Nusbaum C."/>
            <person name="Birren B."/>
        </authorList>
    </citation>
    <scope>NUCLEOTIDE SEQUENCE [LARGE SCALE GENOMIC DNA]</scope>
    <source>
        <strain evidence="2 3">CBS 72588</strain>
    </source>
</reference>
<dbReference type="InterPro" id="IPR005493">
    <property type="entry name" value="RraA/RraA-like"/>
</dbReference>
<dbReference type="PANTHER" id="PTHR33254">
    <property type="entry name" value="4-HYDROXY-4-METHYL-2-OXOGLUTARATE ALDOLASE 3-RELATED"/>
    <property type="match status" value="1"/>
</dbReference>
<dbReference type="HOGENOM" id="CLU_072626_0_2_1"/>
<dbReference type="PANTHER" id="PTHR33254:SF4">
    <property type="entry name" value="4-HYDROXY-4-METHYL-2-OXOGLUTARATE ALDOLASE 3-RELATED"/>
    <property type="match status" value="1"/>
</dbReference>
<dbReference type="InterPro" id="IPR036704">
    <property type="entry name" value="RraA/RraA-like_sf"/>
</dbReference>
<name>A0A0D2BK33_9EURO</name>
<comment type="cofactor">
    <cofactor evidence="1">
        <name>Mg(2+)</name>
        <dbReference type="ChEBI" id="CHEBI:18420"/>
    </cofactor>
</comment>
<dbReference type="CDD" id="cd16841">
    <property type="entry name" value="RraA_family"/>
    <property type="match status" value="1"/>
</dbReference>
<feature type="binding site" evidence="1">
    <location>
        <position position="78"/>
    </location>
    <ligand>
        <name>substrate</name>
    </ligand>
</feature>
<feature type="binding site" evidence="1">
    <location>
        <position position="79"/>
    </location>
    <ligand>
        <name>Mg(2+)</name>
        <dbReference type="ChEBI" id="CHEBI:18420"/>
    </ligand>
</feature>
<dbReference type="OrthoDB" id="1476984at2759"/>
<keyword evidence="3" id="KW-1185">Reference proteome</keyword>
<dbReference type="EMBL" id="KN847342">
    <property type="protein sequence ID" value="KIW37767.1"/>
    <property type="molecule type" value="Genomic_DNA"/>
</dbReference>
<feature type="binding site" evidence="1">
    <location>
        <begin position="56"/>
        <end position="59"/>
    </location>
    <ligand>
        <name>substrate</name>
    </ligand>
</feature>
<dbReference type="GeneID" id="27361833"/>
<dbReference type="GO" id="GO:0008948">
    <property type="term" value="F:oxaloacetate decarboxylase activity"/>
    <property type="evidence" value="ECO:0007669"/>
    <property type="project" value="TreeGrafter"/>
</dbReference>
<evidence type="ECO:0000256" key="1">
    <source>
        <dbReference type="PIRSR" id="PIRSR605493-1"/>
    </source>
</evidence>
<evidence type="ECO:0000313" key="2">
    <source>
        <dbReference type="EMBL" id="KIW37767.1"/>
    </source>
</evidence>
<dbReference type="VEuPathDB" id="FungiDB:PV06_09759"/>
<dbReference type="Gene3D" id="3.50.30.40">
    <property type="entry name" value="Ribonuclease E inhibitor RraA/RraA-like"/>
    <property type="match status" value="2"/>
</dbReference>
<evidence type="ECO:0008006" key="4">
    <source>
        <dbReference type="Google" id="ProtNLM"/>
    </source>
</evidence>
<dbReference type="GO" id="GO:0047443">
    <property type="term" value="F:4-hydroxy-4-methyl-2-oxoglutarate aldolase activity"/>
    <property type="evidence" value="ECO:0007669"/>
    <property type="project" value="TreeGrafter"/>
</dbReference>
<evidence type="ECO:0000313" key="3">
    <source>
        <dbReference type="Proteomes" id="UP000053342"/>
    </source>
</evidence>
<dbReference type="RefSeq" id="XP_016257983.1">
    <property type="nucleotide sequence ID" value="XM_016411229.1"/>
</dbReference>
<sequence length="183" mass="19887">MEQLNELKQFSSCDVADALVNLGVHYGGYLHGLRMFSPCQAVFVSQPRGYYAACWGGLMSTRSKRLGAQGVVIDGNFRDILEHKELEFPLFARATAAGGSASFTRCAGINVPVHFTSAEQVRPLIIHPGDYVLADADGVVIIPPAYAAQCLELVKTRYEIDQKTLSALQSGEPMGPTIARLRN</sequence>
<dbReference type="Proteomes" id="UP000053342">
    <property type="component" value="Unassembled WGS sequence"/>
</dbReference>
<keyword evidence="1" id="KW-0479">Metal-binding</keyword>
<accession>A0A0D2BK33</accession>